<dbReference type="RefSeq" id="WP_142980307.1">
    <property type="nucleotide sequence ID" value="NZ_RKLU01000005.1"/>
</dbReference>
<gene>
    <name evidence="1" type="ORF">EGH24_11605</name>
</gene>
<accession>A0A8J8TB23</accession>
<reference evidence="1" key="1">
    <citation type="submission" date="2019-02" db="EMBL/GenBank/DDBJ databases">
        <title>Halonotius sp. a new haloarchaeum isolated from saline soil.</title>
        <authorList>
            <person name="Duran-Viseras A."/>
            <person name="Sanchez-Porro C."/>
            <person name="Ventosa A."/>
        </authorList>
    </citation>
    <scope>NUCLEOTIDE SEQUENCE</scope>
    <source>
        <strain evidence="1">F15B</strain>
    </source>
</reference>
<dbReference type="EMBL" id="RKLU01000005">
    <property type="protein sequence ID" value="TQQ79271.1"/>
    <property type="molecule type" value="Genomic_DNA"/>
</dbReference>
<dbReference type="OrthoDB" id="11564at2157"/>
<dbReference type="Proteomes" id="UP000705823">
    <property type="component" value="Unassembled WGS sequence"/>
</dbReference>
<evidence type="ECO:0000313" key="1">
    <source>
        <dbReference type="EMBL" id="TQQ79271.1"/>
    </source>
</evidence>
<sequence>MSTTDTDAEIDETQTWPELAIGLYERLTGRGAEITYEFEDMEVDVPDKVGEDADHARWRLDGTLTVRTSQNDD</sequence>
<protein>
    <submittedName>
        <fullName evidence="1">Uncharacterized protein</fullName>
    </submittedName>
</protein>
<name>A0A8J8TB23_9EURY</name>
<evidence type="ECO:0000313" key="2">
    <source>
        <dbReference type="Proteomes" id="UP000705823"/>
    </source>
</evidence>
<organism evidence="1 2">
    <name type="scientific">Halonotius terrestris</name>
    <dbReference type="NCBI Taxonomy" id="2487750"/>
    <lineage>
        <taxon>Archaea</taxon>
        <taxon>Methanobacteriati</taxon>
        <taxon>Methanobacteriota</taxon>
        <taxon>Stenosarchaea group</taxon>
        <taxon>Halobacteria</taxon>
        <taxon>Halobacteriales</taxon>
        <taxon>Haloferacaceae</taxon>
        <taxon>Halonotius</taxon>
    </lineage>
</organism>
<comment type="caution">
    <text evidence="1">The sequence shown here is derived from an EMBL/GenBank/DDBJ whole genome shotgun (WGS) entry which is preliminary data.</text>
</comment>
<proteinExistence type="predicted"/>
<keyword evidence="2" id="KW-1185">Reference proteome</keyword>
<dbReference type="AlphaFoldDB" id="A0A8J8TB23"/>